<name>A0A0F7V9M2_PENBI</name>
<sequence>MSHVSIFRSCKSCVPAGSDIVSRPRLRHHRMIRSQLRQFARQGDRAWVGINMPIRHFSASPAAATEGQNPPSAQGQPKQRPATTGPPRKPRPSSRPPGAGAGAQNKPRPARAIDARSLAAPRAGGEPPKIIRKPRLRMPPGKQVPGRKGKLAGKAGQKPKRQNKRRRSEQIIDDDEATAAAIKQLELDQESKGRPVPIRYEPREIDFSTLKDTWPSLPTDANARSATVIEKLSALSGRFPNGYVPPHELGRRLWKGQSVLFESEAEKAQALEELKRLSQERADKISQKKGEPVKPRDIKFNPISAEHSQKLMETFVQGKYPSLEVGKDQPAIMGDVLRNIRNNATYQTVGKRPQFLAKVESLLASSRVKRS</sequence>
<reference evidence="4" key="1">
    <citation type="journal article" date="2015" name="Genome Announc.">
        <title>Draft genome sequence of the fungus Penicillium brasilianum MG11.</title>
        <authorList>
            <person name="Horn F."/>
            <person name="Linde J."/>
            <person name="Mattern D.J."/>
            <person name="Walther G."/>
            <person name="Guthke R."/>
            <person name="Brakhage A.A."/>
            <person name="Valiante V."/>
        </authorList>
    </citation>
    <scope>NUCLEOTIDE SEQUENCE [LARGE SCALE GENOMIC DNA]</scope>
    <source>
        <strain evidence="4">MG11</strain>
    </source>
</reference>
<proteinExistence type="predicted"/>
<evidence type="ECO:0000256" key="1">
    <source>
        <dbReference type="SAM" id="Coils"/>
    </source>
</evidence>
<accession>A0A0F7V9M2</accession>
<dbReference type="AlphaFoldDB" id="A0A0F7V9M2"/>
<feature type="coiled-coil region" evidence="1">
    <location>
        <begin position="260"/>
        <end position="288"/>
    </location>
</feature>
<keyword evidence="1" id="KW-0175">Coiled coil</keyword>
<evidence type="ECO:0000313" key="4">
    <source>
        <dbReference type="Proteomes" id="UP000042958"/>
    </source>
</evidence>
<evidence type="ECO:0000256" key="2">
    <source>
        <dbReference type="SAM" id="MobiDB-lite"/>
    </source>
</evidence>
<feature type="compositionally biased region" description="Polar residues" evidence="2">
    <location>
        <begin position="66"/>
        <end position="77"/>
    </location>
</feature>
<dbReference type="EMBL" id="CDHK01000003">
    <property type="protein sequence ID" value="CEO58524.1"/>
    <property type="molecule type" value="Genomic_DNA"/>
</dbReference>
<feature type="compositionally biased region" description="Basic residues" evidence="2">
    <location>
        <begin position="145"/>
        <end position="167"/>
    </location>
</feature>
<organism evidence="3 4">
    <name type="scientific">Penicillium brasilianum</name>
    <dbReference type="NCBI Taxonomy" id="104259"/>
    <lineage>
        <taxon>Eukaryota</taxon>
        <taxon>Fungi</taxon>
        <taxon>Dikarya</taxon>
        <taxon>Ascomycota</taxon>
        <taxon>Pezizomycotina</taxon>
        <taxon>Eurotiomycetes</taxon>
        <taxon>Eurotiomycetidae</taxon>
        <taxon>Eurotiales</taxon>
        <taxon>Aspergillaceae</taxon>
        <taxon>Penicillium</taxon>
    </lineage>
</organism>
<keyword evidence="4" id="KW-1185">Reference proteome</keyword>
<feature type="region of interest" description="Disordered" evidence="2">
    <location>
        <begin position="61"/>
        <end position="175"/>
    </location>
</feature>
<protein>
    <submittedName>
        <fullName evidence="3">Uncharacterized protein</fullName>
    </submittedName>
</protein>
<gene>
    <name evidence="3" type="ORF">PMG11_03242</name>
</gene>
<evidence type="ECO:0000313" key="3">
    <source>
        <dbReference type="EMBL" id="CEO58524.1"/>
    </source>
</evidence>
<dbReference type="Proteomes" id="UP000042958">
    <property type="component" value="Unassembled WGS sequence"/>
</dbReference>
<dbReference type="OrthoDB" id="5365739at2759"/>
<dbReference type="STRING" id="104259.A0A0F7V9M2"/>